<comment type="caution">
    <text evidence="1">The sequence shown here is derived from an EMBL/GenBank/DDBJ whole genome shotgun (WGS) entry which is preliminary data.</text>
</comment>
<dbReference type="VEuPathDB" id="ToxoDB:TGFOU_403910"/>
<evidence type="ECO:0000313" key="2">
    <source>
        <dbReference type="Proteomes" id="UP000028838"/>
    </source>
</evidence>
<proteinExistence type="predicted"/>
<dbReference type="Proteomes" id="UP000028838">
    <property type="component" value="Unassembled WGS sequence"/>
</dbReference>
<gene>
    <name evidence="1" type="ORF">TGFOU_403910</name>
</gene>
<dbReference type="AlphaFoldDB" id="A0A086L965"/>
<sequence>MNGEERGGNLAICPEPGLSRYPPWEDTPALNLIKPKQLGKFWFFIRSGVRIRLGCFQGGRYRWRELLPFQAPYLTVGACKLLSRHLGVARARSDPVSLHVSLVWRSFFLYVAVSETLGISVDGYRGVVRGNLSAVSAALRAKGRCVVESASFSVV</sequence>
<protein>
    <submittedName>
        <fullName evidence="1">Uncharacterized protein</fullName>
    </submittedName>
</protein>
<reference evidence="1 2" key="1">
    <citation type="submission" date="2014-07" db="EMBL/GenBank/DDBJ databases">
        <authorList>
            <person name="Sibley D."/>
            <person name="Venepally P."/>
            <person name="Karamycheva S."/>
            <person name="Hadjithomas M."/>
            <person name="Khan A."/>
            <person name="Brunk B."/>
            <person name="Roos D."/>
            <person name="Caler E."/>
            <person name="Lorenzi H."/>
        </authorList>
    </citation>
    <scope>NUCLEOTIDE SEQUENCE [LARGE SCALE GENOMIC DNA]</scope>
    <source>
        <strain evidence="1 2">FOU</strain>
    </source>
</reference>
<evidence type="ECO:0000313" key="1">
    <source>
        <dbReference type="EMBL" id="KFG53183.1"/>
    </source>
</evidence>
<dbReference type="EMBL" id="AEYH02000968">
    <property type="protein sequence ID" value="KFG53183.1"/>
    <property type="molecule type" value="Genomic_DNA"/>
</dbReference>
<name>A0A086L965_TOXGO</name>
<organism evidence="1 2">
    <name type="scientific">Toxoplasma gondii FOU</name>
    <dbReference type="NCBI Taxonomy" id="943167"/>
    <lineage>
        <taxon>Eukaryota</taxon>
        <taxon>Sar</taxon>
        <taxon>Alveolata</taxon>
        <taxon>Apicomplexa</taxon>
        <taxon>Conoidasida</taxon>
        <taxon>Coccidia</taxon>
        <taxon>Eucoccidiorida</taxon>
        <taxon>Eimeriorina</taxon>
        <taxon>Sarcocystidae</taxon>
        <taxon>Toxoplasma</taxon>
    </lineage>
</organism>
<accession>A0A086L965</accession>